<dbReference type="AlphaFoldDB" id="A0A5B8FUM2"/>
<name>A0A5B8FUM2_9RHOB</name>
<protein>
    <submittedName>
        <fullName evidence="1">Asp/Glu racemase</fullName>
    </submittedName>
</protein>
<accession>A0A5B8FUM2</accession>
<organism evidence="1 2">
    <name type="scientific">Paroceanicella profunda</name>
    <dbReference type="NCBI Taxonomy" id="2579971"/>
    <lineage>
        <taxon>Bacteria</taxon>
        <taxon>Pseudomonadati</taxon>
        <taxon>Pseudomonadota</taxon>
        <taxon>Alphaproteobacteria</taxon>
        <taxon>Rhodobacterales</taxon>
        <taxon>Paracoccaceae</taxon>
        <taxon>Paroceanicella</taxon>
    </lineage>
</organism>
<reference evidence="1 2" key="1">
    <citation type="submission" date="2019-06" db="EMBL/GenBank/DDBJ databases">
        <title>Genome sequence of Rhodobacteraceae bacterium D4M1.</title>
        <authorList>
            <person name="Cao J."/>
        </authorList>
    </citation>
    <scope>NUCLEOTIDE SEQUENCE [LARGE SCALE GENOMIC DNA]</scope>
    <source>
        <strain evidence="1 2">D4M1</strain>
    </source>
</reference>
<evidence type="ECO:0000313" key="2">
    <source>
        <dbReference type="Proteomes" id="UP000305888"/>
    </source>
</evidence>
<keyword evidence="2" id="KW-1185">Reference proteome</keyword>
<proteinExistence type="predicted"/>
<dbReference type="EMBL" id="CP040818">
    <property type="protein sequence ID" value="QDL90944.1"/>
    <property type="molecule type" value="Genomic_DNA"/>
</dbReference>
<dbReference type="OrthoDB" id="978447at2"/>
<dbReference type="Proteomes" id="UP000305888">
    <property type="component" value="Chromosome"/>
</dbReference>
<gene>
    <name evidence="1" type="ORF">FDP22_03560</name>
</gene>
<dbReference type="KEGG" id="ppru:FDP22_03560"/>
<sequence length="190" mass="18800">MIVACLHTAQSNVALYEAAAPGAFRLRHTVRPDLLARAGQGSDAGLLAEVQALLGGLAEGADAVLLTCSSLAAAARPPALAADHALARAALARGGTLDVILAAPSTMAAARALYGPRPGLRLVALPEAWARFLAGDVDGYLAEVSAATGASGAHTVALGQSSMAPVAAMVSRPVLTVPSAAFAALEATCG</sequence>
<evidence type="ECO:0000313" key="1">
    <source>
        <dbReference type="EMBL" id="QDL90944.1"/>
    </source>
</evidence>
<dbReference type="RefSeq" id="WP_138577449.1">
    <property type="nucleotide sequence ID" value="NZ_CP040818.1"/>
</dbReference>